<gene>
    <name evidence="1" type="ORF">PLEPLA_LOCUS44485</name>
</gene>
<sequence>MGFAGSVSAPSASIAQANRCREEQLCKGGHSASKSLHAGCCLPGDRNMRGNRSVDANVCEYDGSLRKFERHRFEDNMAQHARPHATRSFFVLTDGATASTSTRGSHCATIYNVRQREKIGTGVRETLDPRCYSA</sequence>
<proteinExistence type="predicted"/>
<evidence type="ECO:0000313" key="1">
    <source>
        <dbReference type="EMBL" id="CAB1456693.1"/>
    </source>
</evidence>
<keyword evidence="2" id="KW-1185">Reference proteome</keyword>
<dbReference type="EMBL" id="CADEAL010004307">
    <property type="protein sequence ID" value="CAB1456693.1"/>
    <property type="molecule type" value="Genomic_DNA"/>
</dbReference>
<organism evidence="1 2">
    <name type="scientific">Pleuronectes platessa</name>
    <name type="common">European plaice</name>
    <dbReference type="NCBI Taxonomy" id="8262"/>
    <lineage>
        <taxon>Eukaryota</taxon>
        <taxon>Metazoa</taxon>
        <taxon>Chordata</taxon>
        <taxon>Craniata</taxon>
        <taxon>Vertebrata</taxon>
        <taxon>Euteleostomi</taxon>
        <taxon>Actinopterygii</taxon>
        <taxon>Neopterygii</taxon>
        <taxon>Teleostei</taxon>
        <taxon>Neoteleostei</taxon>
        <taxon>Acanthomorphata</taxon>
        <taxon>Carangaria</taxon>
        <taxon>Pleuronectiformes</taxon>
        <taxon>Pleuronectoidei</taxon>
        <taxon>Pleuronectidae</taxon>
        <taxon>Pleuronectes</taxon>
    </lineage>
</organism>
<accession>A0A9N7VT50</accession>
<evidence type="ECO:0000313" key="2">
    <source>
        <dbReference type="Proteomes" id="UP001153269"/>
    </source>
</evidence>
<dbReference type="Proteomes" id="UP001153269">
    <property type="component" value="Unassembled WGS sequence"/>
</dbReference>
<comment type="caution">
    <text evidence="1">The sequence shown here is derived from an EMBL/GenBank/DDBJ whole genome shotgun (WGS) entry which is preliminary data.</text>
</comment>
<name>A0A9N7VT50_PLEPL</name>
<protein>
    <submittedName>
        <fullName evidence="1">Uncharacterized protein</fullName>
    </submittedName>
</protein>
<reference evidence="1" key="1">
    <citation type="submission" date="2020-03" db="EMBL/GenBank/DDBJ databases">
        <authorList>
            <person name="Weist P."/>
        </authorList>
    </citation>
    <scope>NUCLEOTIDE SEQUENCE</scope>
</reference>
<dbReference type="AlphaFoldDB" id="A0A9N7VT50"/>